<accession>A0A9X0ADF6</accession>
<dbReference type="AlphaFoldDB" id="A0A9X0ADF6"/>
<proteinExistence type="predicted"/>
<protein>
    <submittedName>
        <fullName evidence="1">Uncharacterized protein</fullName>
    </submittedName>
</protein>
<name>A0A9X0ADF6_9HELO</name>
<dbReference type="Proteomes" id="UP001152300">
    <property type="component" value="Unassembled WGS sequence"/>
</dbReference>
<sequence>MTSNNISDDLLEAHAVRVTKDKIVTMAHFRLRGQFTGIIIIETNYIGGYFGRFRQGRLSYGCNGLAILFF</sequence>
<comment type="caution">
    <text evidence="1">The sequence shown here is derived from an EMBL/GenBank/DDBJ whole genome shotgun (WGS) entry which is preliminary data.</text>
</comment>
<organism evidence="1 2">
    <name type="scientific">Sclerotinia nivalis</name>
    <dbReference type="NCBI Taxonomy" id="352851"/>
    <lineage>
        <taxon>Eukaryota</taxon>
        <taxon>Fungi</taxon>
        <taxon>Dikarya</taxon>
        <taxon>Ascomycota</taxon>
        <taxon>Pezizomycotina</taxon>
        <taxon>Leotiomycetes</taxon>
        <taxon>Helotiales</taxon>
        <taxon>Sclerotiniaceae</taxon>
        <taxon>Sclerotinia</taxon>
    </lineage>
</organism>
<gene>
    <name evidence="1" type="ORF">OCU04_011082</name>
</gene>
<dbReference type="EMBL" id="JAPEIS010000013">
    <property type="protein sequence ID" value="KAJ8060779.1"/>
    <property type="molecule type" value="Genomic_DNA"/>
</dbReference>
<reference evidence="1" key="1">
    <citation type="submission" date="2022-11" db="EMBL/GenBank/DDBJ databases">
        <title>Genome Resource of Sclerotinia nivalis Strain SnTB1, a Plant Pathogen Isolated from American Ginseng.</title>
        <authorList>
            <person name="Fan S."/>
        </authorList>
    </citation>
    <scope>NUCLEOTIDE SEQUENCE</scope>
    <source>
        <strain evidence="1">SnTB1</strain>
    </source>
</reference>
<keyword evidence="2" id="KW-1185">Reference proteome</keyword>
<evidence type="ECO:0000313" key="1">
    <source>
        <dbReference type="EMBL" id="KAJ8060779.1"/>
    </source>
</evidence>
<evidence type="ECO:0000313" key="2">
    <source>
        <dbReference type="Proteomes" id="UP001152300"/>
    </source>
</evidence>